<gene>
    <name evidence="1" type="ORF">BO223_03295</name>
</gene>
<name>A0A1Q9YM09_9FIRM</name>
<organism evidence="1 2">
    <name type="scientific">Faecalibaculum rodentium</name>
    <dbReference type="NCBI Taxonomy" id="1702221"/>
    <lineage>
        <taxon>Bacteria</taxon>
        <taxon>Bacillati</taxon>
        <taxon>Bacillota</taxon>
        <taxon>Erysipelotrichia</taxon>
        <taxon>Erysipelotrichales</taxon>
        <taxon>Erysipelotrichaceae</taxon>
        <taxon>Faecalibaculum</taxon>
    </lineage>
</organism>
<dbReference type="EMBL" id="MPJZ01000039">
    <property type="protein sequence ID" value="OLU46041.1"/>
    <property type="molecule type" value="Genomic_DNA"/>
</dbReference>
<proteinExistence type="predicted"/>
<dbReference type="RefSeq" id="WP_075884908.1">
    <property type="nucleotide sequence ID" value="NZ_MPJZ01000039.1"/>
</dbReference>
<comment type="caution">
    <text evidence="1">The sequence shown here is derived from an EMBL/GenBank/DDBJ whole genome shotgun (WGS) entry which is preliminary data.</text>
</comment>
<dbReference type="Proteomes" id="UP000186758">
    <property type="component" value="Unassembled WGS sequence"/>
</dbReference>
<evidence type="ECO:0000313" key="1">
    <source>
        <dbReference type="EMBL" id="OLU46041.1"/>
    </source>
</evidence>
<sequence>MPTADNVTGEGGRLTARYYYRDPEDRGLVVFDGVTGDILYRRYNRVDEQYDGIYTFAKVVRFLRRMFDLNRCPKKASYMWY</sequence>
<dbReference type="AlphaFoldDB" id="A0A1Q9YM09"/>
<evidence type="ECO:0000313" key="2">
    <source>
        <dbReference type="Proteomes" id="UP000186758"/>
    </source>
</evidence>
<protein>
    <submittedName>
        <fullName evidence="1">Uncharacterized protein</fullName>
    </submittedName>
</protein>
<accession>A0A1Q9YM09</accession>
<reference evidence="1 2" key="1">
    <citation type="submission" date="2016-11" db="EMBL/GenBank/DDBJ databases">
        <title>Description of two novel members of the family Erysipelotrichaceae: Ileibacterium lipovorans gen. nov., sp. nov. and Dubosiella newyorkensis, gen. nov., sp. nov.</title>
        <authorList>
            <person name="Cox L.M."/>
            <person name="Sohn J."/>
            <person name="Tyrrell K.L."/>
            <person name="Citron D.M."/>
            <person name="Lawson P.A."/>
            <person name="Patel N.B."/>
            <person name="Iizumi T."/>
            <person name="Perez-Perez G.I."/>
            <person name="Goldstein E.J."/>
            <person name="Blaser M.J."/>
        </authorList>
    </citation>
    <scope>NUCLEOTIDE SEQUENCE [LARGE SCALE GENOMIC DNA]</scope>
    <source>
        <strain evidence="1 2">NYU-BL-K8</strain>
    </source>
</reference>